<dbReference type="EMBL" id="JASCZI010123759">
    <property type="protein sequence ID" value="MED6165606.1"/>
    <property type="molecule type" value="Genomic_DNA"/>
</dbReference>
<feature type="transmembrane region" description="Helical" evidence="1">
    <location>
        <begin position="28"/>
        <end position="46"/>
    </location>
</feature>
<reference evidence="2 3" key="1">
    <citation type="journal article" date="2023" name="Plants (Basel)">
        <title>Bridging the Gap: Combining Genomics and Transcriptomics Approaches to Understand Stylosanthes scabra, an Orphan Legume from the Brazilian Caatinga.</title>
        <authorList>
            <person name="Ferreira-Neto J.R.C."/>
            <person name="da Silva M.D."/>
            <person name="Binneck E."/>
            <person name="de Melo N.F."/>
            <person name="da Silva R.H."/>
            <person name="de Melo A.L.T.M."/>
            <person name="Pandolfi V."/>
            <person name="Bustamante F.O."/>
            <person name="Brasileiro-Vidal A.C."/>
            <person name="Benko-Iseppon A.M."/>
        </authorList>
    </citation>
    <scope>NUCLEOTIDE SEQUENCE [LARGE SCALE GENOMIC DNA]</scope>
    <source>
        <tissue evidence="2">Leaves</tissue>
    </source>
</reference>
<accession>A0ABU6UWV0</accession>
<proteinExistence type="predicted"/>
<name>A0ABU6UWV0_9FABA</name>
<evidence type="ECO:0000256" key="1">
    <source>
        <dbReference type="SAM" id="Phobius"/>
    </source>
</evidence>
<evidence type="ECO:0000313" key="2">
    <source>
        <dbReference type="EMBL" id="MED6165606.1"/>
    </source>
</evidence>
<dbReference type="Proteomes" id="UP001341840">
    <property type="component" value="Unassembled WGS sequence"/>
</dbReference>
<protein>
    <submittedName>
        <fullName evidence="2">Uncharacterized protein</fullName>
    </submittedName>
</protein>
<keyword evidence="1" id="KW-1133">Transmembrane helix</keyword>
<organism evidence="2 3">
    <name type="scientific">Stylosanthes scabra</name>
    <dbReference type="NCBI Taxonomy" id="79078"/>
    <lineage>
        <taxon>Eukaryota</taxon>
        <taxon>Viridiplantae</taxon>
        <taxon>Streptophyta</taxon>
        <taxon>Embryophyta</taxon>
        <taxon>Tracheophyta</taxon>
        <taxon>Spermatophyta</taxon>
        <taxon>Magnoliopsida</taxon>
        <taxon>eudicotyledons</taxon>
        <taxon>Gunneridae</taxon>
        <taxon>Pentapetalae</taxon>
        <taxon>rosids</taxon>
        <taxon>fabids</taxon>
        <taxon>Fabales</taxon>
        <taxon>Fabaceae</taxon>
        <taxon>Papilionoideae</taxon>
        <taxon>50 kb inversion clade</taxon>
        <taxon>dalbergioids sensu lato</taxon>
        <taxon>Dalbergieae</taxon>
        <taxon>Pterocarpus clade</taxon>
        <taxon>Stylosanthes</taxon>
    </lineage>
</organism>
<comment type="caution">
    <text evidence="2">The sequence shown here is derived from an EMBL/GenBank/DDBJ whole genome shotgun (WGS) entry which is preliminary data.</text>
</comment>
<keyword evidence="1" id="KW-0472">Membrane</keyword>
<keyword evidence="3" id="KW-1185">Reference proteome</keyword>
<evidence type="ECO:0000313" key="3">
    <source>
        <dbReference type="Proteomes" id="UP001341840"/>
    </source>
</evidence>
<gene>
    <name evidence="2" type="ORF">PIB30_101207</name>
</gene>
<feature type="non-terminal residue" evidence="2">
    <location>
        <position position="1"/>
    </location>
</feature>
<feature type="transmembrane region" description="Helical" evidence="1">
    <location>
        <begin position="6"/>
        <end position="23"/>
    </location>
</feature>
<sequence>TLPFPLTWVWIGILLLLAGFGCIIRDPAGLVCVVVLAVFELTPVLLVSFWRYGMVCCLLGNLASGVLSVRQIVGKRTIYSIRIACMFVIMRTWF</sequence>
<keyword evidence="1" id="KW-0812">Transmembrane</keyword>